<organism evidence="4 5">
    <name type="scientific">Zingiber officinale</name>
    <name type="common">Ginger</name>
    <name type="synonym">Amomum zingiber</name>
    <dbReference type="NCBI Taxonomy" id="94328"/>
    <lineage>
        <taxon>Eukaryota</taxon>
        <taxon>Viridiplantae</taxon>
        <taxon>Streptophyta</taxon>
        <taxon>Embryophyta</taxon>
        <taxon>Tracheophyta</taxon>
        <taxon>Spermatophyta</taxon>
        <taxon>Magnoliopsida</taxon>
        <taxon>Liliopsida</taxon>
        <taxon>Zingiberales</taxon>
        <taxon>Zingiberaceae</taxon>
        <taxon>Zingiber</taxon>
    </lineage>
</organism>
<keyword evidence="2" id="KW-0106">Calcium</keyword>
<sequence length="187" mass="20546">MDGTIPKKKERASALSKLITLFCGAKSPPKKQGKTEAEQSLPAVSVSKSSSSSLHHVFCYFDENGDGKISATELQSCMRSIGEELSHEDAVSVVESSDSDGDGLLGFDDFVRLVEGDESEEKEKNLREAFKVYQEAGDGCITPRSLRRALGKLGETKSVEECTVMIRQYDINGDGVITFDEFRIMMF</sequence>
<evidence type="ECO:0000259" key="3">
    <source>
        <dbReference type="PROSITE" id="PS50222"/>
    </source>
</evidence>
<feature type="domain" description="EF-hand" evidence="3">
    <location>
        <begin position="85"/>
        <end position="120"/>
    </location>
</feature>
<evidence type="ECO:0000256" key="2">
    <source>
        <dbReference type="ARBA" id="ARBA00022837"/>
    </source>
</evidence>
<name>A0A8J5BG28_ZINOF</name>
<gene>
    <name evidence="4" type="ORF">ZIOFF_068923</name>
</gene>
<dbReference type="FunFam" id="1.10.238.10:FF:000001">
    <property type="entry name" value="Calmodulin 1"/>
    <property type="match status" value="1"/>
</dbReference>
<feature type="domain" description="EF-hand" evidence="3">
    <location>
        <begin position="121"/>
        <end position="156"/>
    </location>
</feature>
<evidence type="ECO:0000313" key="5">
    <source>
        <dbReference type="Proteomes" id="UP000734854"/>
    </source>
</evidence>
<accession>A0A8J5BG28</accession>
<dbReference type="PROSITE" id="PS00018">
    <property type="entry name" value="EF_HAND_1"/>
    <property type="match status" value="3"/>
</dbReference>
<evidence type="ECO:0000256" key="1">
    <source>
        <dbReference type="ARBA" id="ARBA00022737"/>
    </source>
</evidence>
<dbReference type="FunFam" id="1.10.238.10:FF:000003">
    <property type="entry name" value="Calmodulin A"/>
    <property type="match status" value="1"/>
</dbReference>
<dbReference type="InterPro" id="IPR050145">
    <property type="entry name" value="Centrin_CML-like"/>
</dbReference>
<dbReference type="SMART" id="SM00054">
    <property type="entry name" value="EFh"/>
    <property type="match status" value="4"/>
</dbReference>
<dbReference type="InterPro" id="IPR002048">
    <property type="entry name" value="EF_hand_dom"/>
</dbReference>
<dbReference type="EMBL" id="JACMSC010000020">
    <property type="protein sequence ID" value="KAG6471481.1"/>
    <property type="molecule type" value="Genomic_DNA"/>
</dbReference>
<dbReference type="GO" id="GO:0005509">
    <property type="term" value="F:calcium ion binding"/>
    <property type="evidence" value="ECO:0007669"/>
    <property type="project" value="InterPro"/>
</dbReference>
<dbReference type="PROSITE" id="PS50222">
    <property type="entry name" value="EF_HAND_2"/>
    <property type="match status" value="4"/>
</dbReference>
<proteinExistence type="predicted"/>
<evidence type="ECO:0000313" key="4">
    <source>
        <dbReference type="EMBL" id="KAG6471481.1"/>
    </source>
</evidence>
<protein>
    <recommendedName>
        <fullName evidence="3">EF-hand domain-containing protein</fullName>
    </recommendedName>
</protein>
<keyword evidence="5" id="KW-1185">Reference proteome</keyword>
<dbReference type="InterPro" id="IPR018247">
    <property type="entry name" value="EF_Hand_1_Ca_BS"/>
</dbReference>
<comment type="caution">
    <text evidence="4">The sequence shown here is derived from an EMBL/GenBank/DDBJ whole genome shotgun (WGS) entry which is preliminary data.</text>
</comment>
<dbReference type="OrthoDB" id="26525at2759"/>
<feature type="domain" description="EF-hand" evidence="3">
    <location>
        <begin position="49"/>
        <end position="84"/>
    </location>
</feature>
<feature type="domain" description="EF-hand" evidence="3">
    <location>
        <begin position="157"/>
        <end position="187"/>
    </location>
</feature>
<dbReference type="PANTHER" id="PTHR23050">
    <property type="entry name" value="CALCIUM BINDING PROTEIN"/>
    <property type="match status" value="1"/>
</dbReference>
<dbReference type="AlphaFoldDB" id="A0A8J5BG28"/>
<dbReference type="Proteomes" id="UP000734854">
    <property type="component" value="Unassembled WGS sequence"/>
</dbReference>
<keyword evidence="1" id="KW-0677">Repeat</keyword>
<dbReference type="Pfam" id="PF13499">
    <property type="entry name" value="EF-hand_7"/>
    <property type="match status" value="2"/>
</dbReference>
<dbReference type="CDD" id="cd00051">
    <property type="entry name" value="EFh"/>
    <property type="match status" value="2"/>
</dbReference>
<reference evidence="4 5" key="1">
    <citation type="submission" date="2020-08" db="EMBL/GenBank/DDBJ databases">
        <title>Plant Genome Project.</title>
        <authorList>
            <person name="Zhang R.-G."/>
        </authorList>
    </citation>
    <scope>NUCLEOTIDE SEQUENCE [LARGE SCALE GENOMIC DNA]</scope>
    <source>
        <tissue evidence="4">Rhizome</tissue>
    </source>
</reference>